<accession>A0A6A6TG66</accession>
<proteinExistence type="predicted"/>
<dbReference type="AlphaFoldDB" id="A0A6A6TG66"/>
<feature type="region of interest" description="Disordered" evidence="1">
    <location>
        <begin position="28"/>
        <end position="80"/>
    </location>
</feature>
<evidence type="ECO:0000313" key="2">
    <source>
        <dbReference type="EMBL" id="KAF2658965.1"/>
    </source>
</evidence>
<evidence type="ECO:0000256" key="1">
    <source>
        <dbReference type="SAM" id="MobiDB-lite"/>
    </source>
</evidence>
<dbReference type="Proteomes" id="UP000799324">
    <property type="component" value="Unassembled WGS sequence"/>
</dbReference>
<organism evidence="2 3">
    <name type="scientific">Lophiostoma macrostomum CBS 122681</name>
    <dbReference type="NCBI Taxonomy" id="1314788"/>
    <lineage>
        <taxon>Eukaryota</taxon>
        <taxon>Fungi</taxon>
        <taxon>Dikarya</taxon>
        <taxon>Ascomycota</taxon>
        <taxon>Pezizomycotina</taxon>
        <taxon>Dothideomycetes</taxon>
        <taxon>Pleosporomycetidae</taxon>
        <taxon>Pleosporales</taxon>
        <taxon>Lophiostomataceae</taxon>
        <taxon>Lophiostoma</taxon>
    </lineage>
</organism>
<evidence type="ECO:0000313" key="3">
    <source>
        <dbReference type="Proteomes" id="UP000799324"/>
    </source>
</evidence>
<reference evidence="2" key="1">
    <citation type="journal article" date="2020" name="Stud. Mycol.">
        <title>101 Dothideomycetes genomes: a test case for predicting lifestyles and emergence of pathogens.</title>
        <authorList>
            <person name="Haridas S."/>
            <person name="Albert R."/>
            <person name="Binder M."/>
            <person name="Bloem J."/>
            <person name="Labutti K."/>
            <person name="Salamov A."/>
            <person name="Andreopoulos B."/>
            <person name="Baker S."/>
            <person name="Barry K."/>
            <person name="Bills G."/>
            <person name="Bluhm B."/>
            <person name="Cannon C."/>
            <person name="Castanera R."/>
            <person name="Culley D."/>
            <person name="Daum C."/>
            <person name="Ezra D."/>
            <person name="Gonzalez J."/>
            <person name="Henrissat B."/>
            <person name="Kuo A."/>
            <person name="Liang C."/>
            <person name="Lipzen A."/>
            <person name="Lutzoni F."/>
            <person name="Magnuson J."/>
            <person name="Mondo S."/>
            <person name="Nolan M."/>
            <person name="Ohm R."/>
            <person name="Pangilinan J."/>
            <person name="Park H.-J."/>
            <person name="Ramirez L."/>
            <person name="Alfaro M."/>
            <person name="Sun H."/>
            <person name="Tritt A."/>
            <person name="Yoshinaga Y."/>
            <person name="Zwiers L.-H."/>
            <person name="Turgeon B."/>
            <person name="Goodwin S."/>
            <person name="Spatafora J."/>
            <person name="Crous P."/>
            <person name="Grigoriev I."/>
        </authorList>
    </citation>
    <scope>NUCLEOTIDE SEQUENCE</scope>
    <source>
        <strain evidence="2">CBS 122681</strain>
    </source>
</reference>
<dbReference type="EMBL" id="MU004310">
    <property type="protein sequence ID" value="KAF2658965.1"/>
    <property type="molecule type" value="Genomic_DNA"/>
</dbReference>
<feature type="compositionally biased region" description="Basic and acidic residues" evidence="1">
    <location>
        <begin position="68"/>
        <end position="80"/>
    </location>
</feature>
<keyword evidence="3" id="KW-1185">Reference proteome</keyword>
<sequence length="163" mass="17652">MPQRNIRFQVTDGGQAARNGVECGRPTFLLGTKFPDRDSAPAASPPTGALTPQGPSASLTNQRPTQARAEEHLEHAARTPHDQWRCRLTNRKPLPRPACAAFSRPSSRVFTTSSSHADTPNVAWFSTRASQTRAVVVITAVTTAIKLSEAIFVLDSVPCFNCL</sequence>
<name>A0A6A6TG66_9PLEO</name>
<protein>
    <submittedName>
        <fullName evidence="2">Uncharacterized protein</fullName>
    </submittedName>
</protein>
<feature type="compositionally biased region" description="Polar residues" evidence="1">
    <location>
        <begin position="53"/>
        <end position="65"/>
    </location>
</feature>
<gene>
    <name evidence="2" type="ORF">K491DRAFT_223410</name>
</gene>